<evidence type="ECO:0000313" key="2">
    <source>
        <dbReference type="Proteomes" id="UP000290174"/>
    </source>
</evidence>
<dbReference type="EMBL" id="RKMK01000082">
    <property type="protein sequence ID" value="RXG84082.1"/>
    <property type="molecule type" value="Genomic_DNA"/>
</dbReference>
<proteinExistence type="predicted"/>
<sequence length="1122" mass="119873">MDGREVLAGIGYQSPVGLVLDANGLGLTVVEAAGLVWEAARANASRASAVQKADLRRAIVGAAPSTHSTDLTILTTGGELLTLDKQSGALEILMDSFSQPLALCFDAASNKSVVLQDGAPNRSIIAVSMEDLETSGPIDVPDDTSAILAAPLSGSPAVLTSHGFGQLTLLDISTGTTIGSQSLPRAALALAHWHSLVLAVTADHVEAIEWGLDPGTLQISMSAAPLFVNGYARIEVDLLSHGLAKTDVEFVIDEGPDAGFVSAGIEPDADNGAARIVLGAGPRPGEYHLTARLVANASTLGRARFRVTAHWPDDEIGPPIAVTGKQRIFTRGSWGGGPIGPQNINVLAAPESWNVLFVLIDLKESRFSDADAPALQALWTSHLLGPGQCVKQFYEEMSLFDTAGPLRPRGTTISEATNGAIGPVHLDLSWGDAFEPNSSGDDWGGWNPKATTWQACATALCSFLADNGEGPSLLPRTDAVVFIVKTASKGPIDVGPITLPATFAWPQASGATFFWKSQFSTTFENKPIVLINDVMPSASPADKALPSTTVLCHELGHTLGLEDLYQRGDFPAEIDARAIGELDFMGSEFTLPQASIANKMRLGWIDPSWIETFDFGKNPSGRAVTLHAVEALARGGPPAGRKAAIEVRVADGWNYYFEYRRTQGGEMTDQQLNTTAGAAQIVLGTDVRADGAAKPARPVILRLGVDADGNGPILKASGEDYEETDVTNPARQHDFRLVLDQIDPADPNAARVNVEYIAAHRPELQIRPAPGRGDWKSPDIDLQGPGGQNKLVKGRRHQIIVRVNNAGSLAAKNVRLGLSWLPFTTSPGTWNELPDPARQDIPGLSTVTFTQDWDVPADLKIDGVGVEHFCVRASVDAYVDPSDPSNNEIVVFNNWAQSNFDTTTVSESSPSERRWTGISITNALPSRATYLTLAEQNNDLFRLYIGNAWVSLPAGASRAMPIGYESLAGDAQKGSEFERIYGRGMEAPNKVSFNSFVARENPNHCSSKELVWGAGLHLRTGHKTWIADMALTGEAFRGHVRGRHNSTEQVVTSGVVNVVLWVASRPDTELIVQGHYDASGSFIAIVPGNILQHIGHRPILAEVIYQGTTVWAPCRSGERHVA</sequence>
<comment type="caution">
    <text evidence="1">The sequence shown here is derived from an EMBL/GenBank/DDBJ whole genome shotgun (WGS) entry which is preliminary data.</text>
</comment>
<accession>A0A4Q0Q509</accession>
<name>A0A4Q0Q509_9BRAD</name>
<dbReference type="AlphaFoldDB" id="A0A4Q0Q509"/>
<protein>
    <recommendedName>
        <fullName evidence="3">M6 family metalloprotease domain-containing protein</fullName>
    </recommendedName>
</protein>
<organism evidence="1 2">
    <name type="scientific">Bradyrhizobium zhanjiangense</name>
    <dbReference type="NCBI Taxonomy" id="1325107"/>
    <lineage>
        <taxon>Bacteria</taxon>
        <taxon>Pseudomonadati</taxon>
        <taxon>Pseudomonadota</taxon>
        <taxon>Alphaproteobacteria</taxon>
        <taxon>Hyphomicrobiales</taxon>
        <taxon>Nitrobacteraceae</taxon>
        <taxon>Bradyrhizobium</taxon>
    </lineage>
</organism>
<reference evidence="1 2" key="1">
    <citation type="submission" date="2018-11" db="EMBL/GenBank/DDBJ databases">
        <title>Bradyrhizobium sp. nov., isolated from effective nodules of peanut in China.</title>
        <authorList>
            <person name="Li Y."/>
        </authorList>
    </citation>
    <scope>NUCLEOTIDE SEQUENCE [LARGE SCALE GENOMIC DNA]</scope>
    <source>
        <strain evidence="1 2">CCBAU 51770</strain>
    </source>
</reference>
<dbReference type="SUPFAM" id="SSF55486">
    <property type="entry name" value="Metalloproteases ('zincins'), catalytic domain"/>
    <property type="match status" value="1"/>
</dbReference>
<evidence type="ECO:0000313" key="1">
    <source>
        <dbReference type="EMBL" id="RXG84082.1"/>
    </source>
</evidence>
<dbReference type="Proteomes" id="UP000290174">
    <property type="component" value="Unassembled WGS sequence"/>
</dbReference>
<gene>
    <name evidence="1" type="ORF">EAS61_40020</name>
</gene>
<evidence type="ECO:0008006" key="3">
    <source>
        <dbReference type="Google" id="ProtNLM"/>
    </source>
</evidence>